<accession>A0ACC1IN73</accession>
<evidence type="ECO:0000313" key="2">
    <source>
        <dbReference type="Proteomes" id="UP001150581"/>
    </source>
</evidence>
<name>A0ACC1IN73_9FUNG</name>
<proteinExistence type="predicted"/>
<evidence type="ECO:0000313" key="1">
    <source>
        <dbReference type="EMBL" id="KAJ1897278.1"/>
    </source>
</evidence>
<organism evidence="1 2">
    <name type="scientific">Kickxella alabastrina</name>
    <dbReference type="NCBI Taxonomy" id="61397"/>
    <lineage>
        <taxon>Eukaryota</taxon>
        <taxon>Fungi</taxon>
        <taxon>Fungi incertae sedis</taxon>
        <taxon>Zoopagomycota</taxon>
        <taxon>Kickxellomycotina</taxon>
        <taxon>Kickxellomycetes</taxon>
        <taxon>Kickxellales</taxon>
        <taxon>Kickxellaceae</taxon>
        <taxon>Kickxella</taxon>
    </lineage>
</organism>
<comment type="caution">
    <text evidence="1">The sequence shown here is derived from an EMBL/GenBank/DDBJ whole genome shotgun (WGS) entry which is preliminary data.</text>
</comment>
<dbReference type="EMBL" id="JANBPG010000349">
    <property type="protein sequence ID" value="KAJ1897278.1"/>
    <property type="molecule type" value="Genomic_DNA"/>
</dbReference>
<reference evidence="1" key="1">
    <citation type="submission" date="2022-07" db="EMBL/GenBank/DDBJ databases">
        <title>Phylogenomic reconstructions and comparative analyses of Kickxellomycotina fungi.</title>
        <authorList>
            <person name="Reynolds N.K."/>
            <person name="Stajich J.E."/>
            <person name="Barry K."/>
            <person name="Grigoriev I.V."/>
            <person name="Crous P."/>
            <person name="Smith M.E."/>
        </authorList>
    </citation>
    <scope>NUCLEOTIDE SEQUENCE</scope>
    <source>
        <strain evidence="1">Benny 63K</strain>
    </source>
</reference>
<dbReference type="Proteomes" id="UP001150581">
    <property type="component" value="Unassembled WGS sequence"/>
</dbReference>
<gene>
    <name evidence="1" type="primary">NPR2</name>
    <name evidence="1" type="ORF">LPJ66_003470</name>
</gene>
<keyword evidence="2" id="KW-1185">Reference proteome</keyword>
<sequence length="486" mass="54553">MSYTDEGGFPDIKAIFLAEFDTEKGPLVRISYPEDAVQVSGKKSFSDASRNASGVRTYSPPLQQHHPFHRHGSTSTMGGHNTSSNGPDVIQLIKRPAAAASAESSKAGMMGSGDKIDFNSIEAFVIPKLTLFERLITVNTGQHKVMCYPICIQGAYARNALIFNMCFAFDISANTKCYRPVVKRVGCLLKELETSGRLLSNPEGRHALRTLMQQLVRKLNAHGEYQIELDLKGLSPSLAFTGISIKLFPHYENPKEIGLWHVPVRTVDFEMARMKSAMTVYQEQVAGDLLWDLVLENVLLYMDNINHVGRIARLAQIDAHLVVSALRHLDYYGCIALMDIFQFGNIYETQYPLMNIYRNSWLQRECHRFVTNGCSNPLVGVEELVRLYGTLRNRQPVGEWILERGVDLVERVDMRRFVAFGVMQGILRRVHCYPVLGGSAEALPEEVVALVDGSHHLDEISVVLDRDIASLKELFDAHGGIEYIYM</sequence>
<protein>
    <submittedName>
        <fullName evidence="1">Nitrogen permease regulator 2</fullName>
    </submittedName>
</protein>